<proteinExistence type="predicted"/>
<dbReference type="EMBL" id="JAWDKD010000003">
    <property type="protein sequence ID" value="MDV0446296.1"/>
    <property type="molecule type" value="Genomic_DNA"/>
</dbReference>
<gene>
    <name evidence="2" type="ORF">MsAg5_01260</name>
</gene>
<feature type="transmembrane region" description="Helical" evidence="1">
    <location>
        <begin position="144"/>
        <end position="164"/>
    </location>
</feature>
<protein>
    <recommendedName>
        <fullName evidence="4">DUF998 domain-containing protein</fullName>
    </recommendedName>
</protein>
<evidence type="ECO:0000313" key="2">
    <source>
        <dbReference type="EMBL" id="MDV0446296.1"/>
    </source>
</evidence>
<comment type="caution">
    <text evidence="2">The sequence shown here is derived from an EMBL/GenBank/DDBJ whole genome shotgun (WGS) entry which is preliminary data.</text>
</comment>
<feature type="transmembrane region" description="Helical" evidence="1">
    <location>
        <begin position="75"/>
        <end position="95"/>
    </location>
</feature>
<dbReference type="RefSeq" id="WP_338098680.1">
    <property type="nucleotide sequence ID" value="NZ_JAWDKD010000003.1"/>
</dbReference>
<feature type="transmembrane region" description="Helical" evidence="1">
    <location>
        <begin position="12"/>
        <end position="30"/>
    </location>
</feature>
<keyword evidence="1" id="KW-0812">Transmembrane</keyword>
<evidence type="ECO:0008006" key="4">
    <source>
        <dbReference type="Google" id="ProtNLM"/>
    </source>
</evidence>
<accession>A0AAE4MHW6</accession>
<name>A0AAE4MHW6_9EURY</name>
<evidence type="ECO:0000256" key="1">
    <source>
        <dbReference type="SAM" id="Phobius"/>
    </source>
</evidence>
<feature type="transmembrane region" description="Helical" evidence="1">
    <location>
        <begin position="101"/>
        <end position="123"/>
    </location>
</feature>
<organism evidence="2 3">
    <name type="scientific">Methanolapillus africanus</name>
    <dbReference type="NCBI Taxonomy" id="3028297"/>
    <lineage>
        <taxon>Archaea</taxon>
        <taxon>Methanobacteriati</taxon>
        <taxon>Methanobacteriota</taxon>
        <taxon>Stenosarchaea group</taxon>
        <taxon>Methanomicrobia</taxon>
        <taxon>Methanosarcinales</taxon>
        <taxon>Methanosarcinaceae</taxon>
        <taxon>Methanolapillus</taxon>
    </lineage>
</organism>
<dbReference type="Proteomes" id="UP001271789">
    <property type="component" value="Unassembled WGS sequence"/>
</dbReference>
<keyword evidence="1" id="KW-1133">Transmembrane helix</keyword>
<sequence>MTGIFNQSEKTNNFALIGTILLSVILFFLMGLDNMAYSYFGLPNLIGRACGAFLVSLFVFSPALYGLFSQNFKKSVLLTTVLFVVIFILFISGGWDNPANYLLLLPVHVFISLFGLFSFQIGMIWLGSTDYLKTDNSKKKIRPYIFMSGFFGFFILLLAFITHYF</sequence>
<keyword evidence="1" id="KW-0472">Membrane</keyword>
<evidence type="ECO:0000313" key="3">
    <source>
        <dbReference type="Proteomes" id="UP001271789"/>
    </source>
</evidence>
<feature type="transmembrane region" description="Helical" evidence="1">
    <location>
        <begin position="45"/>
        <end position="68"/>
    </location>
</feature>
<dbReference type="AlphaFoldDB" id="A0AAE4MHW6"/>
<reference evidence="2" key="1">
    <citation type="submission" date="2023-06" db="EMBL/GenBank/DDBJ databases">
        <title>Genome sequence of Methanosarcinaceae archaeon Ag5.</title>
        <authorList>
            <person name="Protasov E."/>
            <person name="Platt K."/>
            <person name="Poehlein A."/>
            <person name="Daniel R."/>
            <person name="Brune A."/>
        </authorList>
    </citation>
    <scope>NUCLEOTIDE SEQUENCE</scope>
    <source>
        <strain evidence="2">Ag5</strain>
    </source>
</reference>
<keyword evidence="3" id="KW-1185">Reference proteome</keyword>